<dbReference type="SUPFAM" id="SSF50341">
    <property type="entry name" value="CheW-like"/>
    <property type="match status" value="1"/>
</dbReference>
<evidence type="ECO:0000313" key="2">
    <source>
        <dbReference type="Proteomes" id="UP000284841"/>
    </source>
</evidence>
<comment type="caution">
    <text evidence="1">The sequence shown here is derived from an EMBL/GenBank/DDBJ whole genome shotgun (WGS) entry which is preliminary data.</text>
</comment>
<proteinExistence type="predicted"/>
<dbReference type="Proteomes" id="UP000284841">
    <property type="component" value="Unassembled WGS sequence"/>
</dbReference>
<dbReference type="EMBL" id="QRMS01000009">
    <property type="protein sequence ID" value="RHJ83367.1"/>
    <property type="molecule type" value="Genomic_DNA"/>
</dbReference>
<dbReference type="InterPro" id="IPR036061">
    <property type="entry name" value="CheW-like_dom_sf"/>
</dbReference>
<dbReference type="RefSeq" id="WP_067535885.1">
    <property type="nucleotide sequence ID" value="NZ_AP025567.1"/>
</dbReference>
<dbReference type="GO" id="GO:0006935">
    <property type="term" value="P:chemotaxis"/>
    <property type="evidence" value="ECO:0007669"/>
    <property type="project" value="InterPro"/>
</dbReference>
<gene>
    <name evidence="1" type="ORF">DW099_18805</name>
</gene>
<organism evidence="1 2">
    <name type="scientific">Emergencia timonensis</name>
    <dbReference type="NCBI Taxonomy" id="1776384"/>
    <lineage>
        <taxon>Bacteria</taxon>
        <taxon>Bacillati</taxon>
        <taxon>Bacillota</taxon>
        <taxon>Clostridia</taxon>
        <taxon>Peptostreptococcales</taxon>
        <taxon>Anaerovoracaceae</taxon>
        <taxon>Emergencia</taxon>
    </lineage>
</organism>
<dbReference type="STRING" id="1776384.GCA_900086585_01458"/>
<reference evidence="1 2" key="1">
    <citation type="submission" date="2018-08" db="EMBL/GenBank/DDBJ databases">
        <title>A genome reference for cultivated species of the human gut microbiota.</title>
        <authorList>
            <person name="Zou Y."/>
            <person name="Xue W."/>
            <person name="Luo G."/>
        </authorList>
    </citation>
    <scope>NUCLEOTIDE SEQUENCE [LARGE SCALE GENOMIC DNA]</scope>
    <source>
        <strain evidence="1 2">AM07-24</strain>
    </source>
</reference>
<protein>
    <submittedName>
        <fullName evidence="1">Uncharacterized protein</fullName>
    </submittedName>
</protein>
<sequence>MKWQTARNGDEIYALEKEKLITLVMDPLISEIPETNDNIRGISFYQDKAVVFYQTDQQRPGRIGVLLANEPSILNGILVEEILGEIEELDENAKGIAPGLWVMKCD</sequence>
<dbReference type="AlphaFoldDB" id="A0A415DTV2"/>
<accession>A0A415DTV2</accession>
<keyword evidence="2" id="KW-1185">Reference proteome</keyword>
<dbReference type="OrthoDB" id="1975526at2"/>
<dbReference type="GO" id="GO:0007165">
    <property type="term" value="P:signal transduction"/>
    <property type="evidence" value="ECO:0007669"/>
    <property type="project" value="InterPro"/>
</dbReference>
<dbReference type="GeneID" id="83003837"/>
<evidence type="ECO:0000313" key="1">
    <source>
        <dbReference type="EMBL" id="RHJ83367.1"/>
    </source>
</evidence>
<name>A0A415DTV2_9FIRM</name>